<dbReference type="EMBL" id="UINC01001069">
    <property type="protein sequence ID" value="SUZ69683.1"/>
    <property type="molecule type" value="Genomic_DNA"/>
</dbReference>
<organism evidence="1">
    <name type="scientific">marine metagenome</name>
    <dbReference type="NCBI Taxonomy" id="408172"/>
    <lineage>
        <taxon>unclassified sequences</taxon>
        <taxon>metagenomes</taxon>
        <taxon>ecological metagenomes</taxon>
    </lineage>
</organism>
<accession>A0A381PW86</accession>
<dbReference type="AlphaFoldDB" id="A0A381PW86"/>
<gene>
    <name evidence="1" type="ORF">METZ01_LOCUS22537</name>
</gene>
<reference evidence="1" key="1">
    <citation type="submission" date="2018-05" db="EMBL/GenBank/DDBJ databases">
        <authorList>
            <person name="Lanie J.A."/>
            <person name="Ng W.-L."/>
            <person name="Kazmierczak K.M."/>
            <person name="Andrzejewski T.M."/>
            <person name="Davidsen T.M."/>
            <person name="Wayne K.J."/>
            <person name="Tettelin H."/>
            <person name="Glass J.I."/>
            <person name="Rusch D."/>
            <person name="Podicherti R."/>
            <person name="Tsui H.-C.T."/>
            <person name="Winkler M.E."/>
        </authorList>
    </citation>
    <scope>NUCLEOTIDE SEQUENCE</scope>
</reference>
<evidence type="ECO:0000313" key="1">
    <source>
        <dbReference type="EMBL" id="SUZ69683.1"/>
    </source>
</evidence>
<proteinExistence type="predicted"/>
<protein>
    <submittedName>
        <fullName evidence="1">Uncharacterized protein</fullName>
    </submittedName>
</protein>
<sequence length="34" mass="3955">MMEPSVIVSYDNDIVTTKQKNQFKTESAYVVQLF</sequence>
<name>A0A381PW86_9ZZZZ</name>